<keyword evidence="7" id="KW-1185">Reference proteome</keyword>
<comment type="similarity">
    <text evidence="1">Belongs to the peptidase S28 family.</text>
</comment>
<dbReference type="EMBL" id="JAAPAO010000001">
    <property type="protein sequence ID" value="KAF4678357.1"/>
    <property type="molecule type" value="Genomic_DNA"/>
</dbReference>
<keyword evidence="4" id="KW-0378">Hydrolase</keyword>
<dbReference type="AlphaFoldDB" id="A0A7J6N466"/>
<gene>
    <name evidence="6" type="primary">PRSS16_1</name>
    <name evidence="6" type="ORF">FOL47_000086</name>
</gene>
<dbReference type="InterPro" id="IPR042269">
    <property type="entry name" value="Ser_carbopepase_S28_SKS"/>
</dbReference>
<reference evidence="6 7" key="1">
    <citation type="submission" date="2020-04" db="EMBL/GenBank/DDBJ databases">
        <title>Perkinsus chesapeaki whole genome sequence.</title>
        <authorList>
            <person name="Bogema D.R."/>
        </authorList>
    </citation>
    <scope>NUCLEOTIDE SEQUENCE [LARGE SCALE GENOMIC DNA]</scope>
    <source>
        <strain evidence="6">ATCC PRA-425</strain>
    </source>
</reference>
<dbReference type="GO" id="GO:0008239">
    <property type="term" value="F:dipeptidyl-peptidase activity"/>
    <property type="evidence" value="ECO:0007669"/>
    <property type="project" value="TreeGrafter"/>
</dbReference>
<evidence type="ECO:0000256" key="5">
    <source>
        <dbReference type="ARBA" id="ARBA00023180"/>
    </source>
</evidence>
<dbReference type="InterPro" id="IPR029058">
    <property type="entry name" value="AB_hydrolase_fold"/>
</dbReference>
<dbReference type="Gene3D" id="3.40.50.1820">
    <property type="entry name" value="alpha/beta hydrolase"/>
    <property type="match status" value="1"/>
</dbReference>
<evidence type="ECO:0000256" key="2">
    <source>
        <dbReference type="ARBA" id="ARBA00022670"/>
    </source>
</evidence>
<evidence type="ECO:0000256" key="4">
    <source>
        <dbReference type="ARBA" id="ARBA00022801"/>
    </source>
</evidence>
<sequence length="318" mass="35561">MEQFVADVAAFARHLQANMPGVKIVLFGCSNAGLIAALARKEHRDIFIGAVTSSTAFKFKLANDEFYSFVSQELSNPSLGGSPQCLATLTNAHMDFVKSMETAEGRREVEKKLEICDGILDVVNNQIYTTIEANLLGVDLQYNDPRTNVDYRNIKKICGRLTEGSDAALDKLADIYNTNQPLPPLHCRGITASDVIDLFKNRMDNSPARLGFFEKCNTEGFLECSRGSCAFYTSKSWVDFWLMACKEGFGLSKDEILKNIADFQRYVKKDLNKTRNILSINGDADPWYPSSITKARKGLDVMWVKGASHCYWCTHSNE</sequence>
<dbReference type="InterPro" id="IPR008758">
    <property type="entry name" value="Peptidase_S28"/>
</dbReference>
<dbReference type="GO" id="GO:0006508">
    <property type="term" value="P:proteolysis"/>
    <property type="evidence" value="ECO:0007669"/>
    <property type="project" value="UniProtKB-KW"/>
</dbReference>
<organism evidence="6 7">
    <name type="scientific">Perkinsus chesapeaki</name>
    <name type="common">Clam parasite</name>
    <name type="synonym">Perkinsus andrewsi</name>
    <dbReference type="NCBI Taxonomy" id="330153"/>
    <lineage>
        <taxon>Eukaryota</taxon>
        <taxon>Sar</taxon>
        <taxon>Alveolata</taxon>
        <taxon>Perkinsozoa</taxon>
        <taxon>Perkinsea</taxon>
        <taxon>Perkinsida</taxon>
        <taxon>Perkinsidae</taxon>
        <taxon>Perkinsus</taxon>
    </lineage>
</organism>
<evidence type="ECO:0000313" key="6">
    <source>
        <dbReference type="EMBL" id="KAF4678357.1"/>
    </source>
</evidence>
<protein>
    <submittedName>
        <fullName evidence="6">Thymus-specific serine protease</fullName>
    </submittedName>
</protein>
<keyword evidence="2 6" id="KW-0645">Protease</keyword>
<dbReference type="GO" id="GO:0070008">
    <property type="term" value="F:serine-type exopeptidase activity"/>
    <property type="evidence" value="ECO:0007669"/>
    <property type="project" value="InterPro"/>
</dbReference>
<accession>A0A7J6N466</accession>
<dbReference type="SUPFAM" id="SSF53474">
    <property type="entry name" value="alpha/beta-Hydrolases"/>
    <property type="match status" value="1"/>
</dbReference>
<keyword evidence="3" id="KW-0732">Signal</keyword>
<dbReference type="Pfam" id="PF05577">
    <property type="entry name" value="Peptidase_S28"/>
    <property type="match status" value="1"/>
</dbReference>
<dbReference type="OrthoDB" id="330834at2759"/>
<proteinExistence type="inferred from homology"/>
<dbReference type="PANTHER" id="PTHR11010:SF117">
    <property type="entry name" value="SERINE PROTEASE 16"/>
    <property type="match status" value="1"/>
</dbReference>
<keyword evidence="5" id="KW-0325">Glycoprotein</keyword>
<evidence type="ECO:0000256" key="1">
    <source>
        <dbReference type="ARBA" id="ARBA00011079"/>
    </source>
</evidence>
<dbReference type="Proteomes" id="UP000591131">
    <property type="component" value="Unassembled WGS sequence"/>
</dbReference>
<evidence type="ECO:0000313" key="7">
    <source>
        <dbReference type="Proteomes" id="UP000591131"/>
    </source>
</evidence>
<evidence type="ECO:0000256" key="3">
    <source>
        <dbReference type="ARBA" id="ARBA00022729"/>
    </source>
</evidence>
<dbReference type="Gene3D" id="1.20.120.980">
    <property type="entry name" value="Serine carboxypeptidase S28, SKS domain"/>
    <property type="match status" value="1"/>
</dbReference>
<name>A0A7J6N466_PERCH</name>
<comment type="caution">
    <text evidence="6">The sequence shown here is derived from an EMBL/GenBank/DDBJ whole genome shotgun (WGS) entry which is preliminary data.</text>
</comment>
<dbReference type="PANTHER" id="PTHR11010">
    <property type="entry name" value="PROTEASE S28 PRO-X CARBOXYPEPTIDASE-RELATED"/>
    <property type="match status" value="1"/>
</dbReference>